<evidence type="ECO:0000313" key="3">
    <source>
        <dbReference type="Proteomes" id="UP001058974"/>
    </source>
</evidence>
<keyword evidence="3" id="KW-1185">Reference proteome</keyword>
<proteinExistence type="predicted"/>
<name>A0A9D5BIC0_PEA</name>
<dbReference type="InterPro" id="IPR006456">
    <property type="entry name" value="ZF_HD_homeobox_Cys/His_dimer"/>
</dbReference>
<accession>A0A9D5BIC0</accession>
<feature type="domain" description="ZF-HD dimerization-type" evidence="1">
    <location>
        <begin position="96"/>
        <end position="119"/>
    </location>
</feature>
<organism evidence="2 3">
    <name type="scientific">Pisum sativum</name>
    <name type="common">Garden pea</name>
    <name type="synonym">Lathyrus oleraceus</name>
    <dbReference type="NCBI Taxonomy" id="3888"/>
    <lineage>
        <taxon>Eukaryota</taxon>
        <taxon>Viridiplantae</taxon>
        <taxon>Streptophyta</taxon>
        <taxon>Embryophyta</taxon>
        <taxon>Tracheophyta</taxon>
        <taxon>Spermatophyta</taxon>
        <taxon>Magnoliopsida</taxon>
        <taxon>eudicotyledons</taxon>
        <taxon>Gunneridae</taxon>
        <taxon>Pentapetalae</taxon>
        <taxon>rosids</taxon>
        <taxon>fabids</taxon>
        <taxon>Fabales</taxon>
        <taxon>Fabaceae</taxon>
        <taxon>Papilionoideae</taxon>
        <taxon>50 kb inversion clade</taxon>
        <taxon>NPAAA clade</taxon>
        <taxon>Hologalegina</taxon>
        <taxon>IRL clade</taxon>
        <taxon>Fabeae</taxon>
        <taxon>Lathyrus</taxon>
    </lineage>
</organism>
<dbReference type="AlphaFoldDB" id="A0A9D5BIC0"/>
<sequence length="183" mass="20571">MVNGRYTTTPKHKTTPFITPTFIILHPLAKTPSPPSSFSPATPNYPFVHLPTNIITVPSPEEHQHAVNPLLRPYSDDNHHPICTYHNPPSISATATSADPTSLKCAACGCHHNFHRREPEEPPLSTATHTHASPRLRFQHIKAPTPPQIHFSNSDAVRPSPKIASRFLFRHRNRPIQSLHHFR</sequence>
<evidence type="ECO:0000259" key="1">
    <source>
        <dbReference type="Pfam" id="PF04770"/>
    </source>
</evidence>
<evidence type="ECO:0000313" key="2">
    <source>
        <dbReference type="EMBL" id="KAI5444223.1"/>
    </source>
</evidence>
<protein>
    <recommendedName>
        <fullName evidence="1">ZF-HD dimerization-type domain-containing protein</fullName>
    </recommendedName>
</protein>
<reference evidence="2 3" key="1">
    <citation type="journal article" date="2022" name="Nat. Genet.">
        <title>Improved pea reference genome and pan-genome highlight genomic features and evolutionary characteristics.</title>
        <authorList>
            <person name="Yang T."/>
            <person name="Liu R."/>
            <person name="Luo Y."/>
            <person name="Hu S."/>
            <person name="Wang D."/>
            <person name="Wang C."/>
            <person name="Pandey M.K."/>
            <person name="Ge S."/>
            <person name="Xu Q."/>
            <person name="Li N."/>
            <person name="Li G."/>
            <person name="Huang Y."/>
            <person name="Saxena R.K."/>
            <person name="Ji Y."/>
            <person name="Li M."/>
            <person name="Yan X."/>
            <person name="He Y."/>
            <person name="Liu Y."/>
            <person name="Wang X."/>
            <person name="Xiang C."/>
            <person name="Varshney R.K."/>
            <person name="Ding H."/>
            <person name="Gao S."/>
            <person name="Zong X."/>
        </authorList>
    </citation>
    <scope>NUCLEOTIDE SEQUENCE [LARGE SCALE GENOMIC DNA]</scope>
    <source>
        <strain evidence="2 3">cv. Zhongwan 6</strain>
    </source>
</reference>
<dbReference type="Gramene" id="Psat01G0273300-T1">
    <property type="protein sequence ID" value="KAI5444223.1"/>
    <property type="gene ID" value="KIW84_012733"/>
</dbReference>
<dbReference type="Proteomes" id="UP001058974">
    <property type="component" value="Chromosome 1"/>
</dbReference>
<dbReference type="EMBL" id="JAMSHJ010000001">
    <property type="protein sequence ID" value="KAI5444223.1"/>
    <property type="molecule type" value="Genomic_DNA"/>
</dbReference>
<dbReference type="Pfam" id="PF04770">
    <property type="entry name" value="ZF-HD_dimer"/>
    <property type="match status" value="1"/>
</dbReference>
<gene>
    <name evidence="2" type="ORF">KIW84_012733</name>
</gene>
<comment type="caution">
    <text evidence="2">The sequence shown here is derived from an EMBL/GenBank/DDBJ whole genome shotgun (WGS) entry which is preliminary data.</text>
</comment>